<dbReference type="GO" id="GO:0005524">
    <property type="term" value="F:ATP binding"/>
    <property type="evidence" value="ECO:0007669"/>
    <property type="project" value="UniProtKB-KW"/>
</dbReference>
<evidence type="ECO:0000313" key="4">
    <source>
        <dbReference type="Proteomes" id="UP000753908"/>
    </source>
</evidence>
<feature type="region of interest" description="Disordered" evidence="1">
    <location>
        <begin position="1"/>
        <end position="34"/>
    </location>
</feature>
<protein>
    <submittedName>
        <fullName evidence="3">ATP-binding protein</fullName>
    </submittedName>
</protein>
<dbReference type="Gene3D" id="3.40.50.300">
    <property type="entry name" value="P-loop containing nucleotide triphosphate hydrolases"/>
    <property type="match status" value="1"/>
</dbReference>
<comment type="caution">
    <text evidence="3">The sequence shown here is derived from an EMBL/GenBank/DDBJ whole genome shotgun (WGS) entry which is preliminary data.</text>
</comment>
<evidence type="ECO:0000259" key="2">
    <source>
        <dbReference type="Pfam" id="PF13191"/>
    </source>
</evidence>
<keyword evidence="3" id="KW-0547">Nucleotide-binding</keyword>
<evidence type="ECO:0000256" key="1">
    <source>
        <dbReference type="SAM" id="MobiDB-lite"/>
    </source>
</evidence>
<dbReference type="Proteomes" id="UP000753908">
    <property type="component" value="Unassembled WGS sequence"/>
</dbReference>
<gene>
    <name evidence="3" type="ORF">KME25_08785</name>
</gene>
<dbReference type="PANTHER" id="PTHR34301">
    <property type="entry name" value="DNA-BINDING PROTEIN-RELATED"/>
    <property type="match status" value="1"/>
</dbReference>
<dbReference type="EMBL" id="JAHHIF010000009">
    <property type="protein sequence ID" value="MBW4544524.1"/>
    <property type="molecule type" value="Genomic_DNA"/>
</dbReference>
<dbReference type="AlphaFoldDB" id="A0A951PKG1"/>
<dbReference type="InterPro" id="IPR027417">
    <property type="entry name" value="P-loop_NTPase"/>
</dbReference>
<name>A0A951PKG1_9CYAN</name>
<evidence type="ECO:0000313" key="3">
    <source>
        <dbReference type="EMBL" id="MBW4544524.1"/>
    </source>
</evidence>
<feature type="domain" description="Orc1-like AAA ATPase" evidence="2">
    <location>
        <begin position="56"/>
        <end position="204"/>
    </location>
</feature>
<accession>A0A951PKG1</accession>
<dbReference type="Pfam" id="PF13191">
    <property type="entry name" value="AAA_16"/>
    <property type="match status" value="1"/>
</dbReference>
<reference evidence="3" key="2">
    <citation type="journal article" date="2022" name="Microbiol. Resour. Announc.">
        <title>Metagenome Sequencing to Explore Phylogenomics of Terrestrial Cyanobacteria.</title>
        <authorList>
            <person name="Ward R.D."/>
            <person name="Stajich J.E."/>
            <person name="Johansen J.R."/>
            <person name="Huntemann M."/>
            <person name="Clum A."/>
            <person name="Foster B."/>
            <person name="Foster B."/>
            <person name="Roux S."/>
            <person name="Palaniappan K."/>
            <person name="Varghese N."/>
            <person name="Mukherjee S."/>
            <person name="Reddy T.B.K."/>
            <person name="Daum C."/>
            <person name="Copeland A."/>
            <person name="Chen I.A."/>
            <person name="Ivanova N.N."/>
            <person name="Kyrpides N.C."/>
            <person name="Shapiro N."/>
            <person name="Eloe-Fadrosh E.A."/>
            <person name="Pietrasiak N."/>
        </authorList>
    </citation>
    <scope>NUCLEOTIDE SEQUENCE</scope>
    <source>
        <strain evidence="3">CPER-KK1</strain>
    </source>
</reference>
<organism evidence="3 4">
    <name type="scientific">Symplocastrum torsivum CPER-KK1</name>
    <dbReference type="NCBI Taxonomy" id="450513"/>
    <lineage>
        <taxon>Bacteria</taxon>
        <taxon>Bacillati</taxon>
        <taxon>Cyanobacteriota</taxon>
        <taxon>Cyanophyceae</taxon>
        <taxon>Oscillatoriophycideae</taxon>
        <taxon>Oscillatoriales</taxon>
        <taxon>Microcoleaceae</taxon>
        <taxon>Symplocastrum</taxon>
    </lineage>
</organism>
<proteinExistence type="predicted"/>
<dbReference type="InterPro" id="IPR041664">
    <property type="entry name" value="AAA_16"/>
</dbReference>
<keyword evidence="3" id="KW-0067">ATP-binding</keyword>
<dbReference type="SUPFAM" id="SSF52540">
    <property type="entry name" value="P-loop containing nucleoside triphosphate hydrolases"/>
    <property type="match status" value="1"/>
</dbReference>
<sequence length="414" mass="46137">MRESIRSKSMPNLSPDSPTDTVGGLPTSEGVPQKGFYTSERDAKAVNFVDLSAPFQLVGRQAQFQRITQVLARDGNLLIVGVPGSGRRTLVRRAAQEVGVKILEVDCIRVTDGQRFVQLLCESIDQTFQCATVQALMREWIERKAPELFVLRDEGSGRQRLKPVRAESQEQQWGAFEGLLNLLQRLAESSGERVVLILESFPHIRSWDRNGVWEKFLRKEIERQTQVSYVLVATIAETSLHPDEPGNSLATVQLAPLSDDVVAAWVQAVLHGEGLTFDPRSQALELFVNAVQGHLGDASALVRRLKSVRVSDGLIRNEHVEQAIQELLTDLSMVFESLLMLLPANQAHLLESLALDPTDKPQSRDYIHKHYLSRGGSLQGAIAGLQHKGLIYGSEQGYRLALPLFALWLRQRLS</sequence>
<reference evidence="3" key="1">
    <citation type="submission" date="2021-05" db="EMBL/GenBank/DDBJ databases">
        <authorList>
            <person name="Pietrasiak N."/>
            <person name="Ward R."/>
            <person name="Stajich J.E."/>
            <person name="Kurbessoian T."/>
        </authorList>
    </citation>
    <scope>NUCLEOTIDE SEQUENCE</scope>
    <source>
        <strain evidence="3">CPER-KK1</strain>
    </source>
</reference>
<feature type="compositionally biased region" description="Polar residues" evidence="1">
    <location>
        <begin position="7"/>
        <end position="20"/>
    </location>
</feature>
<dbReference type="PANTHER" id="PTHR34301:SF8">
    <property type="entry name" value="ATPASE DOMAIN-CONTAINING PROTEIN"/>
    <property type="match status" value="1"/>
</dbReference>